<reference evidence="2" key="1">
    <citation type="submission" date="2022-01" db="EMBL/GenBank/DDBJ databases">
        <title>Antribacter sp. nov., isolated from Guizhou of China.</title>
        <authorList>
            <person name="Chengliang C."/>
            <person name="Ya Z."/>
        </authorList>
    </citation>
    <scope>NUCLEOTIDE SEQUENCE</scope>
    <source>
        <strain evidence="2">KLBMP 9083</strain>
    </source>
</reference>
<keyword evidence="1" id="KW-0812">Transmembrane</keyword>
<keyword evidence="3" id="KW-1185">Reference proteome</keyword>
<evidence type="ECO:0000313" key="2">
    <source>
        <dbReference type="EMBL" id="MCF4120398.1"/>
    </source>
</evidence>
<evidence type="ECO:0000313" key="3">
    <source>
        <dbReference type="Proteomes" id="UP001165405"/>
    </source>
</evidence>
<feature type="transmembrane region" description="Helical" evidence="1">
    <location>
        <begin position="134"/>
        <end position="154"/>
    </location>
</feature>
<keyword evidence="1" id="KW-1133">Transmembrane helix</keyword>
<accession>A0AA41QBX1</accession>
<feature type="transmembrane region" description="Helical" evidence="1">
    <location>
        <begin position="166"/>
        <end position="186"/>
    </location>
</feature>
<feature type="transmembrane region" description="Helical" evidence="1">
    <location>
        <begin position="193"/>
        <end position="214"/>
    </location>
</feature>
<dbReference type="Proteomes" id="UP001165405">
    <property type="component" value="Unassembled WGS sequence"/>
</dbReference>
<feature type="transmembrane region" description="Helical" evidence="1">
    <location>
        <begin position="7"/>
        <end position="31"/>
    </location>
</feature>
<feature type="transmembrane region" description="Helical" evidence="1">
    <location>
        <begin position="101"/>
        <end position="122"/>
    </location>
</feature>
<comment type="caution">
    <text evidence="2">The sequence shown here is derived from an EMBL/GenBank/DDBJ whole genome shotgun (WGS) entry which is preliminary data.</text>
</comment>
<dbReference type="EMBL" id="JAKGSG010000020">
    <property type="protein sequence ID" value="MCF4120398.1"/>
    <property type="molecule type" value="Genomic_DNA"/>
</dbReference>
<gene>
    <name evidence="2" type="ORF">L1785_05345</name>
</gene>
<keyword evidence="1" id="KW-0472">Membrane</keyword>
<name>A0AA41QBX1_9MICO</name>
<sequence length="264" mass="27233">MTDPGRTIALVGILLVAVGAWLAVPLSLWHVPDLDLGFTQNNVAYVVGQVALPATLVLAAGGTTLGLRGLHLAALIVTGAHLLLEVVIGAVQLILGARVPLTVGTGMEVFVLGLALAGLVVSRSASLRGPTTQRWVALGLVTAAAALSILPDLIRYPVDDISYLPLMLPGLAGGIAVVLAAGLVGLARPWARYTAAGVLVAITVLLLVGLPWGWELDEYMIVWVVGDVARGALVLMAAVLAFLAARRLRQAPQQARLVEGASPA</sequence>
<proteinExistence type="predicted"/>
<feature type="transmembrane region" description="Helical" evidence="1">
    <location>
        <begin position="43"/>
        <end position="65"/>
    </location>
</feature>
<dbReference type="AlphaFoldDB" id="A0AA41QBX1"/>
<feature type="transmembrane region" description="Helical" evidence="1">
    <location>
        <begin position="220"/>
        <end position="245"/>
    </location>
</feature>
<dbReference type="RefSeq" id="WP_236088168.1">
    <property type="nucleotide sequence ID" value="NZ_JAKGSG010000020.1"/>
</dbReference>
<protein>
    <submittedName>
        <fullName evidence="2">Uncharacterized protein</fullName>
    </submittedName>
</protein>
<feature type="transmembrane region" description="Helical" evidence="1">
    <location>
        <begin position="72"/>
        <end position="95"/>
    </location>
</feature>
<organism evidence="2 3">
    <name type="scientific">Antribacter soli</name>
    <dbReference type="NCBI Taxonomy" id="2910976"/>
    <lineage>
        <taxon>Bacteria</taxon>
        <taxon>Bacillati</taxon>
        <taxon>Actinomycetota</taxon>
        <taxon>Actinomycetes</taxon>
        <taxon>Micrococcales</taxon>
        <taxon>Promicromonosporaceae</taxon>
        <taxon>Antribacter</taxon>
    </lineage>
</organism>
<evidence type="ECO:0000256" key="1">
    <source>
        <dbReference type="SAM" id="Phobius"/>
    </source>
</evidence>